<sequence length="264" mass="30424">MKKDVVAGLGEIGLPILKLLSKNQTISGYDINDNLMNKSKFKKFENYKTSFLHIAIPFTEKFLPNITSLFKKFKPECIVIHSTISPGTTTKLQIKFNIPIIYSSTRGIHKTMLKDLKRYTKFFAISKNAPKKQWAITSFSKKMKFAGIKTKQMSTPETLELAKIICDTSYLGWLVNYAQISNLIAQKFGVNYDEMWSFSDEIHKFLGNRPKMFPGFIGGHCVIPNLKLLNNETLNLINEFNEFYDKEFKDAKTITKKHNQKLNR</sequence>
<dbReference type="AlphaFoldDB" id="A0A382HUX2"/>
<gene>
    <name evidence="1" type="ORF">METZ01_LOCUS243766</name>
</gene>
<dbReference type="SUPFAM" id="SSF51735">
    <property type="entry name" value="NAD(P)-binding Rossmann-fold domains"/>
    <property type="match status" value="1"/>
</dbReference>
<name>A0A382HUX2_9ZZZZ</name>
<accession>A0A382HUX2</accession>
<protein>
    <recommendedName>
        <fullName evidence="2">UDP-glucose/GDP-mannose dehydrogenase dimerisation domain-containing protein</fullName>
    </recommendedName>
</protein>
<proteinExistence type="predicted"/>
<dbReference type="InterPro" id="IPR036291">
    <property type="entry name" value="NAD(P)-bd_dom_sf"/>
</dbReference>
<organism evidence="1">
    <name type="scientific">marine metagenome</name>
    <dbReference type="NCBI Taxonomy" id="408172"/>
    <lineage>
        <taxon>unclassified sequences</taxon>
        <taxon>metagenomes</taxon>
        <taxon>ecological metagenomes</taxon>
    </lineage>
</organism>
<evidence type="ECO:0000313" key="1">
    <source>
        <dbReference type="EMBL" id="SVB90912.1"/>
    </source>
</evidence>
<reference evidence="1" key="1">
    <citation type="submission" date="2018-05" db="EMBL/GenBank/DDBJ databases">
        <authorList>
            <person name="Lanie J.A."/>
            <person name="Ng W.-L."/>
            <person name="Kazmierczak K.M."/>
            <person name="Andrzejewski T.M."/>
            <person name="Davidsen T.M."/>
            <person name="Wayne K.J."/>
            <person name="Tettelin H."/>
            <person name="Glass J.I."/>
            <person name="Rusch D."/>
            <person name="Podicherti R."/>
            <person name="Tsui H.-C.T."/>
            <person name="Winkler M.E."/>
        </authorList>
    </citation>
    <scope>NUCLEOTIDE SEQUENCE</scope>
</reference>
<dbReference type="EMBL" id="UINC01063358">
    <property type="protein sequence ID" value="SVB90912.1"/>
    <property type="molecule type" value="Genomic_DNA"/>
</dbReference>
<evidence type="ECO:0008006" key="2">
    <source>
        <dbReference type="Google" id="ProtNLM"/>
    </source>
</evidence>